<accession>R1HZ21</accession>
<dbReference type="PANTHER" id="PTHR48043:SF145">
    <property type="entry name" value="FI06409P-RELATED"/>
    <property type="match status" value="1"/>
</dbReference>
<dbReference type="Pfam" id="PF00201">
    <property type="entry name" value="UDPGT"/>
    <property type="match status" value="1"/>
</dbReference>
<keyword evidence="2 3" id="KW-0808">Transferase</keyword>
<dbReference type="CDD" id="cd03784">
    <property type="entry name" value="GT1_Gtf-like"/>
    <property type="match status" value="1"/>
</dbReference>
<name>R1HZ21_9PSEU</name>
<dbReference type="InterPro" id="IPR050271">
    <property type="entry name" value="UDP-glycosyltransferase"/>
</dbReference>
<dbReference type="PATRIC" id="fig|1292037.4.peg.1843"/>
<evidence type="ECO:0000313" key="4">
    <source>
        <dbReference type="Proteomes" id="UP000014139"/>
    </source>
</evidence>
<dbReference type="AlphaFoldDB" id="R1HZ21"/>
<protein>
    <submittedName>
        <fullName evidence="3">MGT family glycosyltransferase</fullName>
    </submittedName>
</protein>
<evidence type="ECO:0000256" key="1">
    <source>
        <dbReference type="ARBA" id="ARBA00022676"/>
    </source>
</evidence>
<organism evidence="3 4">
    <name type="scientific">Amycolatopsis vancoresmycina DSM 44592</name>
    <dbReference type="NCBI Taxonomy" id="1292037"/>
    <lineage>
        <taxon>Bacteria</taxon>
        <taxon>Bacillati</taxon>
        <taxon>Actinomycetota</taxon>
        <taxon>Actinomycetes</taxon>
        <taxon>Pseudonocardiales</taxon>
        <taxon>Pseudonocardiaceae</taxon>
        <taxon>Amycolatopsis</taxon>
    </lineage>
</organism>
<evidence type="ECO:0000256" key="2">
    <source>
        <dbReference type="ARBA" id="ARBA00022679"/>
    </source>
</evidence>
<sequence length="452" mass="49070">MTAVAPILFASIADAGMINPLLVIAGELARRGVPDLYFASTEDRRADIEAISADNPVRFVSFGERLERPPGEWDPDLYAAATQPAKPGSLTARPQNVVAYLSGVTDASIMVTMYERALAVVDEVKPALMVIDSSSVYPTDAAIAREIPYVYSVPISVSEIFAERLPLSYPSPNTGLPRSLSGRQKLANLWFRLRLLHGMLTKVPAVQFTKARKEAGILNATAGQSGYADRAQAILGYSVFGMEYPFDAAPSHLRMVGPVVPPLPEAVTPDPALSAWLDEHESVVYLAFGTHMRLTAPQVAAIAEAARRIGPEHHLLWKLPKAQRALLPANLPPNVRLENWVPSQFDVLAHPHVRAYYHHGGGNSAYEGIYFGKPGLVQPFWMDCHDHAARVLDSGCGLVLSHEETVSADAIVAKLRRVLEEKEFTARAEEWADRFRSAGGASAAADTVLAAL</sequence>
<evidence type="ECO:0000313" key="3">
    <source>
        <dbReference type="EMBL" id="EOD68785.1"/>
    </source>
</evidence>
<dbReference type="PANTHER" id="PTHR48043">
    <property type="entry name" value="EG:EG0003.4 PROTEIN-RELATED"/>
    <property type="match status" value="1"/>
</dbReference>
<dbReference type="GO" id="GO:0008194">
    <property type="term" value="F:UDP-glycosyltransferase activity"/>
    <property type="evidence" value="ECO:0007669"/>
    <property type="project" value="InterPro"/>
</dbReference>
<dbReference type="SUPFAM" id="SSF53756">
    <property type="entry name" value="UDP-Glycosyltransferase/glycogen phosphorylase"/>
    <property type="match status" value="1"/>
</dbReference>
<keyword evidence="1" id="KW-0328">Glycosyltransferase</keyword>
<proteinExistence type="predicted"/>
<gene>
    <name evidence="3" type="ORF">H480_09568</name>
</gene>
<reference evidence="3 4" key="1">
    <citation type="submission" date="2013-02" db="EMBL/GenBank/DDBJ databases">
        <title>Draft genome sequence of Amycolatopsis vancoresmycina strain DSM 44592T.</title>
        <authorList>
            <person name="Kumar S."/>
            <person name="Kaur N."/>
            <person name="Kaur C."/>
            <person name="Raghava G.P.S."/>
            <person name="Mayilraj S."/>
        </authorList>
    </citation>
    <scope>NUCLEOTIDE SEQUENCE [LARGE SCALE GENOMIC DNA]</scope>
    <source>
        <strain evidence="3 4">DSM 44592</strain>
    </source>
</reference>
<dbReference type="eggNOG" id="COG1819">
    <property type="taxonomic scope" value="Bacteria"/>
</dbReference>
<comment type="caution">
    <text evidence="3">The sequence shown here is derived from an EMBL/GenBank/DDBJ whole genome shotgun (WGS) entry which is preliminary data.</text>
</comment>
<dbReference type="Gene3D" id="3.40.50.2000">
    <property type="entry name" value="Glycogen Phosphorylase B"/>
    <property type="match status" value="2"/>
</dbReference>
<dbReference type="InterPro" id="IPR002213">
    <property type="entry name" value="UDP_glucos_trans"/>
</dbReference>
<keyword evidence="4" id="KW-1185">Reference proteome</keyword>
<dbReference type="Proteomes" id="UP000014139">
    <property type="component" value="Unassembled WGS sequence"/>
</dbReference>
<dbReference type="EMBL" id="AOUO01000116">
    <property type="protein sequence ID" value="EOD68785.1"/>
    <property type="molecule type" value="Genomic_DNA"/>
</dbReference>